<evidence type="ECO:0000313" key="2">
    <source>
        <dbReference type="Proteomes" id="UP000019109"/>
    </source>
</evidence>
<dbReference type="EMBL" id="BAVR01000057">
    <property type="protein sequence ID" value="GAE90146.1"/>
    <property type="molecule type" value="Genomic_DNA"/>
</dbReference>
<dbReference type="STRING" id="1294263.JCM21531_3732"/>
<sequence length="171" mass="18938">MPDSVTMANYNISFSGQVENPGDNTQTWVYRIRKIGEPIPQINLWILVLCTDPKHHIISSTGAGTVEFGVCPTCFPGMTNTIMWKDLNNQNINGLYSFTIKGLFEPADIPVFLSAGNTLNTALLPAPAVNLWNRIMSNSIFYNNSKVTGKLPIAFTTNYLCFGIFSLSFHP</sequence>
<dbReference type="RefSeq" id="WP_243467691.1">
    <property type="nucleotide sequence ID" value="NZ_BAVR01000057.1"/>
</dbReference>
<keyword evidence="2" id="KW-1185">Reference proteome</keyword>
<protein>
    <submittedName>
        <fullName evidence="1">Uncharacterized protein</fullName>
    </submittedName>
</protein>
<proteinExistence type="predicted"/>
<accession>W4VAE2</accession>
<gene>
    <name evidence="1" type="ORF">JCM21531_3732</name>
</gene>
<name>W4VAE2_9FIRM</name>
<dbReference type="AlphaFoldDB" id="W4VAE2"/>
<reference evidence="1" key="1">
    <citation type="journal article" date="2014" name="Genome Announc.">
        <title>Draft Genome Sequence of Clostridium straminisolvens Strain JCM 21531T, Isolated from a Cellulose-Degrading Bacterial Community.</title>
        <authorList>
            <person name="Yuki M."/>
            <person name="Oshima K."/>
            <person name="Suda W."/>
            <person name="Sakamoto M."/>
            <person name="Kitamura K."/>
            <person name="Iida T."/>
            <person name="Hattori M."/>
            <person name="Ohkuma M."/>
        </authorList>
    </citation>
    <scope>NUCLEOTIDE SEQUENCE [LARGE SCALE GENOMIC DNA]</scope>
    <source>
        <strain evidence="1">JCM 21531</strain>
    </source>
</reference>
<evidence type="ECO:0000313" key="1">
    <source>
        <dbReference type="EMBL" id="GAE90146.1"/>
    </source>
</evidence>
<comment type="caution">
    <text evidence="1">The sequence shown here is derived from an EMBL/GenBank/DDBJ whole genome shotgun (WGS) entry which is preliminary data.</text>
</comment>
<organism evidence="1 2">
    <name type="scientific">Acetivibrio straminisolvens JCM 21531</name>
    <dbReference type="NCBI Taxonomy" id="1294263"/>
    <lineage>
        <taxon>Bacteria</taxon>
        <taxon>Bacillati</taxon>
        <taxon>Bacillota</taxon>
        <taxon>Clostridia</taxon>
        <taxon>Eubacteriales</taxon>
        <taxon>Oscillospiraceae</taxon>
        <taxon>Acetivibrio</taxon>
    </lineage>
</organism>
<dbReference type="Proteomes" id="UP000019109">
    <property type="component" value="Unassembled WGS sequence"/>
</dbReference>